<accession>A0ABU5C9M4</accession>
<dbReference type="PANTHER" id="PTHR34697">
    <property type="entry name" value="PHOSPHATIDYLGLYCEROL LYSYLTRANSFERASE"/>
    <property type="match status" value="1"/>
</dbReference>
<dbReference type="PANTHER" id="PTHR34697:SF2">
    <property type="entry name" value="PHOSPHATIDYLGLYCEROL LYSYLTRANSFERASE"/>
    <property type="match status" value="1"/>
</dbReference>
<keyword evidence="8" id="KW-1185">Reference proteome</keyword>
<keyword evidence="2" id="KW-1003">Cell membrane</keyword>
<keyword evidence="3" id="KW-0812">Transmembrane</keyword>
<dbReference type="InterPro" id="IPR024320">
    <property type="entry name" value="LPG_synthase_C"/>
</dbReference>
<keyword evidence="5" id="KW-0472">Membrane</keyword>
<sequence>MSKAPIAVMQNENGEITAFMNIMPVYQESTISIDLMRHLPDEPSGEIDVMFIHLFEWAKQEGYRYFNLGMAPLSNVGNAKQSFLGERIAAAVFNNVRYLYGFKGLRDFKNKYYPEWSGKYLAYRKSYSLASAMIQVVRLIGGKKKKLKLLKGK</sequence>
<evidence type="ECO:0000259" key="6">
    <source>
        <dbReference type="Pfam" id="PF09924"/>
    </source>
</evidence>
<dbReference type="Pfam" id="PF09924">
    <property type="entry name" value="LPG_synthase_C"/>
    <property type="match status" value="1"/>
</dbReference>
<comment type="caution">
    <text evidence="7">The sequence shown here is derived from an EMBL/GenBank/DDBJ whole genome shotgun (WGS) entry which is preliminary data.</text>
</comment>
<comment type="subcellular location">
    <subcellularLocation>
        <location evidence="1">Cell membrane</location>
        <topology evidence="1">Multi-pass membrane protein</topology>
    </subcellularLocation>
</comment>
<dbReference type="SUPFAM" id="SSF55729">
    <property type="entry name" value="Acyl-CoA N-acyltransferases (Nat)"/>
    <property type="match status" value="1"/>
</dbReference>
<evidence type="ECO:0000256" key="1">
    <source>
        <dbReference type="ARBA" id="ARBA00004651"/>
    </source>
</evidence>
<reference evidence="7 8" key="1">
    <citation type="submission" date="2023-10" db="EMBL/GenBank/DDBJ databases">
        <title>Virgibacillus halophilus 5B73C genome.</title>
        <authorList>
            <person name="Miliotis G."/>
            <person name="Sengupta P."/>
            <person name="Hameed A."/>
            <person name="Chuvochina M."/>
            <person name="Mcdonagh F."/>
            <person name="Simpson A.C."/>
            <person name="Singh N.K."/>
            <person name="Rekha P.D."/>
            <person name="Raman K."/>
            <person name="Hugenholtz P."/>
            <person name="Venkateswaran K."/>
        </authorList>
    </citation>
    <scope>NUCLEOTIDE SEQUENCE [LARGE SCALE GENOMIC DNA]</scope>
    <source>
        <strain evidence="7 8">5B73C</strain>
    </source>
</reference>
<dbReference type="InterPro" id="IPR051211">
    <property type="entry name" value="PG_lysyltransferase"/>
</dbReference>
<name>A0ABU5C9M4_9BACI</name>
<keyword evidence="4" id="KW-1133">Transmembrane helix</keyword>
<evidence type="ECO:0000256" key="4">
    <source>
        <dbReference type="ARBA" id="ARBA00022989"/>
    </source>
</evidence>
<evidence type="ECO:0000256" key="2">
    <source>
        <dbReference type="ARBA" id="ARBA00022475"/>
    </source>
</evidence>
<evidence type="ECO:0000256" key="5">
    <source>
        <dbReference type="ARBA" id="ARBA00023136"/>
    </source>
</evidence>
<evidence type="ECO:0000256" key="3">
    <source>
        <dbReference type="ARBA" id="ARBA00022692"/>
    </source>
</evidence>
<proteinExistence type="predicted"/>
<gene>
    <name evidence="7" type="ORF">RWE15_13465</name>
</gene>
<dbReference type="InterPro" id="IPR016181">
    <property type="entry name" value="Acyl_CoA_acyltransferase"/>
</dbReference>
<evidence type="ECO:0000313" key="7">
    <source>
        <dbReference type="EMBL" id="MDY0395244.1"/>
    </source>
</evidence>
<feature type="domain" description="Phosphatidylglycerol lysyltransferase C-terminal" evidence="6">
    <location>
        <begin position="4"/>
        <end position="123"/>
    </location>
</feature>
<evidence type="ECO:0000313" key="8">
    <source>
        <dbReference type="Proteomes" id="UP001281447"/>
    </source>
</evidence>
<dbReference type="Proteomes" id="UP001281447">
    <property type="component" value="Unassembled WGS sequence"/>
</dbReference>
<dbReference type="EMBL" id="JAWDIP010000003">
    <property type="protein sequence ID" value="MDY0395244.1"/>
    <property type="molecule type" value="Genomic_DNA"/>
</dbReference>
<protein>
    <submittedName>
        <fullName evidence="7">Phosphatidylglycerol lysyltransferase domain-containing protein</fullName>
    </submittedName>
</protein>
<organism evidence="7 8">
    <name type="scientific">Tigheibacillus halophilus</name>
    <dbReference type="NCBI Taxonomy" id="361280"/>
    <lineage>
        <taxon>Bacteria</taxon>
        <taxon>Bacillati</taxon>
        <taxon>Bacillota</taxon>
        <taxon>Bacilli</taxon>
        <taxon>Bacillales</taxon>
        <taxon>Bacillaceae</taxon>
        <taxon>Tigheibacillus</taxon>
    </lineage>
</organism>